<dbReference type="SUPFAM" id="SSF54768">
    <property type="entry name" value="dsRNA-binding domain-like"/>
    <property type="match status" value="1"/>
</dbReference>
<keyword evidence="1" id="KW-0694">RNA-binding</keyword>
<evidence type="ECO:0000313" key="4">
    <source>
        <dbReference type="Proteomes" id="UP001314263"/>
    </source>
</evidence>
<evidence type="ECO:0000259" key="2">
    <source>
        <dbReference type="PROSITE" id="PS50137"/>
    </source>
</evidence>
<comment type="caution">
    <text evidence="3">The sequence shown here is derived from an EMBL/GenBank/DDBJ whole genome shotgun (WGS) entry which is preliminary data.</text>
</comment>
<dbReference type="Gene3D" id="3.30.160.20">
    <property type="match status" value="1"/>
</dbReference>
<reference evidence="3 4" key="1">
    <citation type="submission" date="2023-10" db="EMBL/GenBank/DDBJ databases">
        <authorList>
            <person name="Maclean D."/>
            <person name="Macfadyen A."/>
        </authorList>
    </citation>
    <scope>NUCLEOTIDE SEQUENCE [LARGE SCALE GENOMIC DNA]</scope>
</reference>
<evidence type="ECO:0000313" key="3">
    <source>
        <dbReference type="EMBL" id="CAK0733549.1"/>
    </source>
</evidence>
<dbReference type="AlphaFoldDB" id="A0AAV1HQL4"/>
<dbReference type="InterPro" id="IPR014720">
    <property type="entry name" value="dsRBD_dom"/>
</dbReference>
<dbReference type="SMART" id="SM00358">
    <property type="entry name" value="DSRM"/>
    <property type="match status" value="1"/>
</dbReference>
<accession>A0AAV1HQL4</accession>
<feature type="domain" description="DRBM" evidence="2">
    <location>
        <begin position="9"/>
        <end position="86"/>
    </location>
</feature>
<keyword evidence="4" id="KW-1185">Reference proteome</keyword>
<evidence type="ECO:0000256" key="1">
    <source>
        <dbReference type="PROSITE-ProRule" id="PRU00266"/>
    </source>
</evidence>
<organism evidence="3 4">
    <name type="scientific">Coccomyxa viridis</name>
    <dbReference type="NCBI Taxonomy" id="1274662"/>
    <lineage>
        <taxon>Eukaryota</taxon>
        <taxon>Viridiplantae</taxon>
        <taxon>Chlorophyta</taxon>
        <taxon>core chlorophytes</taxon>
        <taxon>Trebouxiophyceae</taxon>
        <taxon>Trebouxiophyceae incertae sedis</taxon>
        <taxon>Coccomyxaceae</taxon>
        <taxon>Coccomyxa</taxon>
    </lineage>
</organism>
<dbReference type="Proteomes" id="UP001314263">
    <property type="component" value="Unassembled WGS sequence"/>
</dbReference>
<proteinExistence type="predicted"/>
<dbReference type="EMBL" id="CAUYUE010000001">
    <property type="protein sequence ID" value="CAK0733549.1"/>
    <property type="molecule type" value="Genomic_DNA"/>
</dbReference>
<gene>
    <name evidence="3" type="ORF">CVIRNUC_000293</name>
</gene>
<dbReference type="Pfam" id="PF00035">
    <property type="entry name" value="dsrm"/>
    <property type="match status" value="1"/>
</dbReference>
<name>A0AAV1HQL4_9CHLO</name>
<protein>
    <recommendedName>
        <fullName evidence="2">DRBM domain-containing protein</fullName>
    </recommendedName>
</protein>
<dbReference type="GO" id="GO:0003723">
    <property type="term" value="F:RNA binding"/>
    <property type="evidence" value="ECO:0007669"/>
    <property type="project" value="UniProtKB-UniRule"/>
</dbReference>
<dbReference type="PROSITE" id="PS50137">
    <property type="entry name" value="DS_RBD"/>
    <property type="match status" value="1"/>
</dbReference>
<sequence>MSHWGIQKSMKSMLHEFYQVHGGTPAYEVTRCPGSASHPTFACKLTAPAVHTPFGGFEEQVFTGHGRIKKAAEHAAAEQALDLIAGLGLLQPPMQGALIPPPPPAAPPPPTSHHIVQEVRHVQEQLSHMMLQLAASHKAACVLLPRDASPEQCSLDDTLSVGEEGSAATLAQEELHAALREACKTNRRLQQKLKLAGECRQAALEALLCARQ</sequence>